<keyword evidence="8" id="KW-0411">Iron-sulfur</keyword>
<dbReference type="SUPFAM" id="SSF55424">
    <property type="entry name" value="FAD/NAD-linked reductases, dimerisation (C-terminal) domain"/>
    <property type="match status" value="1"/>
</dbReference>
<evidence type="ECO:0000256" key="3">
    <source>
        <dbReference type="ARBA" id="ARBA00022714"/>
    </source>
</evidence>
<proteinExistence type="predicted"/>
<evidence type="ECO:0000256" key="5">
    <source>
        <dbReference type="ARBA" id="ARBA00022827"/>
    </source>
</evidence>
<dbReference type="InterPro" id="IPR036188">
    <property type="entry name" value="FAD/NAD-bd_sf"/>
</dbReference>
<dbReference type="InterPro" id="IPR028202">
    <property type="entry name" value="Reductase_C"/>
</dbReference>
<dbReference type="InterPro" id="IPR036922">
    <property type="entry name" value="Rieske_2Fe-2S_sf"/>
</dbReference>
<feature type="region of interest" description="Disordered" evidence="9">
    <location>
        <begin position="1"/>
        <end position="20"/>
    </location>
</feature>
<organism evidence="11 12">
    <name type="scientific">Neoroseomonas soli</name>
    <dbReference type="NCBI Taxonomy" id="1081025"/>
    <lineage>
        <taxon>Bacteria</taxon>
        <taxon>Pseudomonadati</taxon>
        <taxon>Pseudomonadota</taxon>
        <taxon>Alphaproteobacteria</taxon>
        <taxon>Acetobacterales</taxon>
        <taxon>Acetobacteraceae</taxon>
        <taxon>Neoroseomonas</taxon>
    </lineage>
</organism>
<reference evidence="11" key="2">
    <citation type="journal article" date="2021" name="Syst. Appl. Microbiol.">
        <title>Roseomonas hellenica sp. nov., isolated from roots of wild-growing Alkanna tinctoria.</title>
        <authorList>
            <person name="Rat A."/>
            <person name="Naranjo H.D."/>
            <person name="Lebbe L."/>
            <person name="Cnockaert M."/>
            <person name="Krigas N."/>
            <person name="Grigoriadou K."/>
            <person name="Maloupa E."/>
            <person name="Willems A."/>
        </authorList>
    </citation>
    <scope>NUCLEOTIDE SEQUENCE</scope>
    <source>
        <strain evidence="11">LMG 31231</strain>
    </source>
</reference>
<dbReference type="Pfam" id="PF07992">
    <property type="entry name" value="Pyr_redox_2"/>
    <property type="match status" value="1"/>
</dbReference>
<dbReference type="GO" id="GO:0046872">
    <property type="term" value="F:metal ion binding"/>
    <property type="evidence" value="ECO:0007669"/>
    <property type="project" value="UniProtKB-KW"/>
</dbReference>
<dbReference type="PROSITE" id="PS51296">
    <property type="entry name" value="RIESKE"/>
    <property type="match status" value="1"/>
</dbReference>
<dbReference type="Proteomes" id="UP001138751">
    <property type="component" value="Unassembled WGS sequence"/>
</dbReference>
<keyword evidence="12" id="KW-1185">Reference proteome</keyword>
<feature type="domain" description="Rieske" evidence="10">
    <location>
        <begin position="14"/>
        <end position="109"/>
    </location>
</feature>
<keyword evidence="7" id="KW-0408">Iron</keyword>
<comment type="caution">
    <text evidence="11">The sequence shown here is derived from an EMBL/GenBank/DDBJ whole genome shotgun (WGS) entry which is preliminary data.</text>
</comment>
<dbReference type="PANTHER" id="PTHR43557">
    <property type="entry name" value="APOPTOSIS-INDUCING FACTOR 1"/>
    <property type="match status" value="1"/>
</dbReference>
<dbReference type="GO" id="GO:0051537">
    <property type="term" value="F:2 iron, 2 sulfur cluster binding"/>
    <property type="evidence" value="ECO:0007669"/>
    <property type="project" value="UniProtKB-KW"/>
</dbReference>
<keyword evidence="6" id="KW-0560">Oxidoreductase</keyword>
<dbReference type="InterPro" id="IPR017941">
    <property type="entry name" value="Rieske_2Fe-2S"/>
</dbReference>
<evidence type="ECO:0000256" key="1">
    <source>
        <dbReference type="ARBA" id="ARBA00001974"/>
    </source>
</evidence>
<dbReference type="Gene3D" id="2.102.10.10">
    <property type="entry name" value="Rieske [2Fe-2S] iron-sulphur domain"/>
    <property type="match status" value="1"/>
</dbReference>
<dbReference type="InterPro" id="IPR023753">
    <property type="entry name" value="FAD/NAD-binding_dom"/>
</dbReference>
<dbReference type="InterPro" id="IPR016156">
    <property type="entry name" value="FAD/NAD-linked_Rdtase_dimer_sf"/>
</dbReference>
<evidence type="ECO:0000256" key="9">
    <source>
        <dbReference type="SAM" id="MobiDB-lite"/>
    </source>
</evidence>
<gene>
    <name evidence="11" type="ORF">GXW76_19110</name>
</gene>
<keyword evidence="2" id="KW-0285">Flavoprotein</keyword>
<accession>A0A9X9X1L4</accession>
<keyword evidence="5" id="KW-0274">FAD</keyword>
<dbReference type="AlphaFoldDB" id="A0A9X9X1L4"/>
<evidence type="ECO:0000256" key="4">
    <source>
        <dbReference type="ARBA" id="ARBA00022723"/>
    </source>
</evidence>
<keyword evidence="3" id="KW-0001">2Fe-2S</keyword>
<keyword evidence="4" id="KW-0479">Metal-binding</keyword>
<evidence type="ECO:0000313" key="11">
    <source>
        <dbReference type="EMBL" id="MBR0673293.1"/>
    </source>
</evidence>
<dbReference type="InterPro" id="IPR050446">
    <property type="entry name" value="FAD-oxidoreductase/Apoptosis"/>
</dbReference>
<comment type="cofactor">
    <cofactor evidence="1">
        <name>FAD</name>
        <dbReference type="ChEBI" id="CHEBI:57692"/>
    </cofactor>
</comment>
<dbReference type="CDD" id="cd03478">
    <property type="entry name" value="Rieske_AIFL_N"/>
    <property type="match status" value="1"/>
</dbReference>
<dbReference type="Pfam" id="PF00355">
    <property type="entry name" value="Rieske"/>
    <property type="match status" value="1"/>
</dbReference>
<dbReference type="SUPFAM" id="SSF51905">
    <property type="entry name" value="FAD/NAD(P)-binding domain"/>
    <property type="match status" value="1"/>
</dbReference>
<dbReference type="Pfam" id="PF14759">
    <property type="entry name" value="Reductase_C"/>
    <property type="match status" value="1"/>
</dbReference>
<dbReference type="PRINTS" id="PR00368">
    <property type="entry name" value="FADPNR"/>
</dbReference>
<dbReference type="SUPFAM" id="SSF50022">
    <property type="entry name" value="ISP domain"/>
    <property type="match status" value="1"/>
</dbReference>
<evidence type="ECO:0000256" key="6">
    <source>
        <dbReference type="ARBA" id="ARBA00023002"/>
    </source>
</evidence>
<dbReference type="GO" id="GO:0005737">
    <property type="term" value="C:cytoplasm"/>
    <property type="evidence" value="ECO:0007669"/>
    <property type="project" value="TreeGrafter"/>
</dbReference>
<evidence type="ECO:0000259" key="10">
    <source>
        <dbReference type="PROSITE" id="PS51296"/>
    </source>
</evidence>
<dbReference type="EMBL" id="JAAEDM010000066">
    <property type="protein sequence ID" value="MBR0673293.1"/>
    <property type="molecule type" value="Genomic_DNA"/>
</dbReference>
<dbReference type="GO" id="GO:0016651">
    <property type="term" value="F:oxidoreductase activity, acting on NAD(P)H"/>
    <property type="evidence" value="ECO:0007669"/>
    <property type="project" value="TreeGrafter"/>
</dbReference>
<name>A0A9X9X1L4_9PROT</name>
<dbReference type="RefSeq" id="WP_211863703.1">
    <property type="nucleotide sequence ID" value="NZ_JAAEDM010000066.1"/>
</dbReference>
<protein>
    <submittedName>
        <fullName evidence="11">FAD-dependent oxidoreductase</fullName>
    </submittedName>
</protein>
<sequence>MGGNEAAPGGPDLTQGMPLSDLPEGGMLVGHVGEEAVILARHGQDVFAIGAACTHYGGPLAEGLLVGETVRCPWHHACFSLRTGEAVQAPAFDPIPCWRVEQTGGKVFVRERLQPAPRRAPARPSSGTAPGSIVIVGGGAAGFAAAERLRREGYAGSLTLLSADDAAPYDRPNLSKDYLAGTAPEEWISLRPDGYYAENAIDLRLGAAVAAIDPAGRRVLLAGGGEVPFDRLLLATGAEPVRPPIPGSDGPQVHTLRSLRDSRALIEAAKAARNAVLVGAGFIGLEVAAALRTRGLAVHVVAPDRQPLERVLGLELAEMVRRLHEERGVVFHLGEGVAAIEPGRVRLTGGASLAADLVVLGTGVRPRTELAERAGLAVDHGVLVDEHLETSAPGIFAAGDIARWPDPHTGERLRIEHWVVAERQGQTAALNMLGHGRARFTAAPFFWSQHYDISINYVGHAARWDAIEVEGDVAARSAVLRYRRDGKVLAVATVGRDLQSLDAEVAMERDATAAPGAISG</sequence>
<evidence type="ECO:0000256" key="2">
    <source>
        <dbReference type="ARBA" id="ARBA00022630"/>
    </source>
</evidence>
<evidence type="ECO:0000256" key="7">
    <source>
        <dbReference type="ARBA" id="ARBA00023004"/>
    </source>
</evidence>
<dbReference type="PANTHER" id="PTHR43557:SF2">
    <property type="entry name" value="RIESKE DOMAIN-CONTAINING PROTEIN-RELATED"/>
    <property type="match status" value="1"/>
</dbReference>
<dbReference type="Gene3D" id="3.50.50.60">
    <property type="entry name" value="FAD/NAD(P)-binding domain"/>
    <property type="match status" value="2"/>
</dbReference>
<dbReference type="PRINTS" id="PR00411">
    <property type="entry name" value="PNDRDTASEI"/>
</dbReference>
<evidence type="ECO:0000313" key="12">
    <source>
        <dbReference type="Proteomes" id="UP001138751"/>
    </source>
</evidence>
<reference evidence="11" key="1">
    <citation type="submission" date="2020-01" db="EMBL/GenBank/DDBJ databases">
        <authorList>
            <person name="Rat A."/>
        </authorList>
    </citation>
    <scope>NUCLEOTIDE SEQUENCE</scope>
    <source>
        <strain evidence="11">LMG 31231</strain>
    </source>
</reference>
<dbReference type="Gene3D" id="3.30.390.30">
    <property type="match status" value="1"/>
</dbReference>
<evidence type="ECO:0000256" key="8">
    <source>
        <dbReference type="ARBA" id="ARBA00023014"/>
    </source>
</evidence>